<dbReference type="EMBL" id="MHCU01000003">
    <property type="protein sequence ID" value="OGY28369.1"/>
    <property type="molecule type" value="Genomic_DNA"/>
</dbReference>
<evidence type="ECO:0000256" key="2">
    <source>
        <dbReference type="ARBA" id="ARBA00022649"/>
    </source>
</evidence>
<dbReference type="GO" id="GO:0016787">
    <property type="term" value="F:hydrolase activity"/>
    <property type="evidence" value="ECO:0007669"/>
    <property type="project" value="UniProtKB-KW"/>
</dbReference>
<evidence type="ECO:0000313" key="8">
    <source>
        <dbReference type="EMBL" id="OGY28369.1"/>
    </source>
</evidence>
<dbReference type="InterPro" id="IPR038570">
    <property type="entry name" value="HicA_sf"/>
</dbReference>
<dbReference type="GO" id="GO:0003729">
    <property type="term" value="F:mRNA binding"/>
    <property type="evidence" value="ECO:0007669"/>
    <property type="project" value="InterPro"/>
</dbReference>
<keyword evidence="6" id="KW-0694">RNA-binding</keyword>
<protein>
    <recommendedName>
        <fullName evidence="10">Addiction module toxin, HicA family</fullName>
    </recommendedName>
</protein>
<accession>A0A1G1WKX8</accession>
<evidence type="ECO:0000256" key="4">
    <source>
        <dbReference type="ARBA" id="ARBA00022759"/>
    </source>
</evidence>
<dbReference type="Pfam" id="PF07927">
    <property type="entry name" value="HicA_toxin"/>
    <property type="match status" value="1"/>
</dbReference>
<gene>
    <name evidence="8" type="ORF">A2Z42_01055</name>
</gene>
<evidence type="ECO:0000256" key="7">
    <source>
        <dbReference type="ARBA" id="ARBA00023016"/>
    </source>
</evidence>
<keyword evidence="4" id="KW-0255">Endonuclease</keyword>
<evidence type="ECO:0000256" key="6">
    <source>
        <dbReference type="ARBA" id="ARBA00022884"/>
    </source>
</evidence>
<sequence>MSKLPIIKARQLFKVLKLLGFTQTHGKGSHFFFAHPDGRTTVVPVHPKEDIGKGLLRAILRDIEISVDRLNDLLKSKL</sequence>
<keyword evidence="2" id="KW-1277">Toxin-antitoxin system</keyword>
<comment type="similarity">
    <text evidence="1">Belongs to the HicA mRNA interferase family.</text>
</comment>
<evidence type="ECO:0000313" key="9">
    <source>
        <dbReference type="Proteomes" id="UP000176645"/>
    </source>
</evidence>
<evidence type="ECO:0008006" key="10">
    <source>
        <dbReference type="Google" id="ProtNLM"/>
    </source>
</evidence>
<dbReference type="Gene3D" id="3.30.920.30">
    <property type="entry name" value="Hypothetical protein"/>
    <property type="match status" value="1"/>
</dbReference>
<evidence type="ECO:0000256" key="3">
    <source>
        <dbReference type="ARBA" id="ARBA00022722"/>
    </source>
</evidence>
<dbReference type="PANTHER" id="PTHR34873:SF3">
    <property type="entry name" value="ADDICTION MODULE TOXIN, HICA FAMILY"/>
    <property type="match status" value="1"/>
</dbReference>
<dbReference type="GO" id="GO:0004519">
    <property type="term" value="F:endonuclease activity"/>
    <property type="evidence" value="ECO:0007669"/>
    <property type="project" value="UniProtKB-KW"/>
</dbReference>
<evidence type="ECO:0000256" key="1">
    <source>
        <dbReference type="ARBA" id="ARBA00006620"/>
    </source>
</evidence>
<proteinExistence type="inferred from homology"/>
<dbReference type="PANTHER" id="PTHR34873">
    <property type="entry name" value="SSR1766 PROTEIN"/>
    <property type="match status" value="1"/>
</dbReference>
<keyword evidence="5" id="KW-0378">Hydrolase</keyword>
<evidence type="ECO:0000256" key="5">
    <source>
        <dbReference type="ARBA" id="ARBA00022801"/>
    </source>
</evidence>
<organism evidence="8 9">
    <name type="scientific">Candidatus Woykebacteria bacterium RBG_19FT_COMBO_43_10</name>
    <dbReference type="NCBI Taxonomy" id="1802598"/>
    <lineage>
        <taxon>Bacteria</taxon>
        <taxon>Candidatus Woykeibacteriota</taxon>
    </lineage>
</organism>
<dbReference type="Proteomes" id="UP000176645">
    <property type="component" value="Unassembled WGS sequence"/>
</dbReference>
<comment type="caution">
    <text evidence="8">The sequence shown here is derived from an EMBL/GenBank/DDBJ whole genome shotgun (WGS) entry which is preliminary data.</text>
</comment>
<reference evidence="8 9" key="1">
    <citation type="journal article" date="2016" name="Nat. Commun.">
        <title>Thousands of microbial genomes shed light on interconnected biogeochemical processes in an aquifer system.</title>
        <authorList>
            <person name="Anantharaman K."/>
            <person name="Brown C.T."/>
            <person name="Hug L.A."/>
            <person name="Sharon I."/>
            <person name="Castelle C.J."/>
            <person name="Probst A.J."/>
            <person name="Thomas B.C."/>
            <person name="Singh A."/>
            <person name="Wilkins M.J."/>
            <person name="Karaoz U."/>
            <person name="Brodie E.L."/>
            <person name="Williams K.H."/>
            <person name="Hubbard S.S."/>
            <person name="Banfield J.F."/>
        </authorList>
    </citation>
    <scope>NUCLEOTIDE SEQUENCE [LARGE SCALE GENOMIC DNA]</scope>
</reference>
<dbReference type="InterPro" id="IPR012933">
    <property type="entry name" value="HicA_mRNA_interferase"/>
</dbReference>
<name>A0A1G1WKX8_9BACT</name>
<dbReference type="SUPFAM" id="SSF54786">
    <property type="entry name" value="YcfA/nrd intein domain"/>
    <property type="match status" value="1"/>
</dbReference>
<keyword evidence="3" id="KW-0540">Nuclease</keyword>
<dbReference type="AlphaFoldDB" id="A0A1G1WKX8"/>
<keyword evidence="7" id="KW-0346">Stress response</keyword>